<dbReference type="PROSITE" id="PS51278">
    <property type="entry name" value="GATASE_TYPE_2"/>
    <property type="match status" value="1"/>
</dbReference>
<dbReference type="VEuPathDB" id="FungiDB:PV06_02470"/>
<evidence type="ECO:0000313" key="6">
    <source>
        <dbReference type="Proteomes" id="UP000053342"/>
    </source>
</evidence>
<proteinExistence type="predicted"/>
<dbReference type="PANTHER" id="PTHR45937">
    <property type="entry name" value="ASPARAGINE SYNTHETASE DOMAIN-CONTAINING PROTEIN 1"/>
    <property type="match status" value="1"/>
</dbReference>
<dbReference type="GeneID" id="27354544"/>
<dbReference type="GO" id="GO:0004066">
    <property type="term" value="F:asparagine synthase (glutamine-hydrolyzing) activity"/>
    <property type="evidence" value="ECO:0007669"/>
    <property type="project" value="InterPro"/>
</dbReference>
<dbReference type="CDD" id="cd01991">
    <property type="entry name" value="Asn_synthase_B_C"/>
    <property type="match status" value="1"/>
</dbReference>
<dbReference type="SUPFAM" id="SSF56235">
    <property type="entry name" value="N-terminal nucleophile aminohydrolases (Ntn hydrolases)"/>
    <property type="match status" value="1"/>
</dbReference>
<dbReference type="InterPro" id="IPR001962">
    <property type="entry name" value="Asn_synthase"/>
</dbReference>
<feature type="domain" description="Glutamine amidotransferase type-2" evidence="4">
    <location>
        <begin position="2"/>
        <end position="202"/>
    </location>
</feature>
<dbReference type="InterPro" id="IPR029055">
    <property type="entry name" value="Ntn_hydrolases_N"/>
</dbReference>
<dbReference type="InterPro" id="IPR017932">
    <property type="entry name" value="GATase_2_dom"/>
</dbReference>
<evidence type="ECO:0000259" key="4">
    <source>
        <dbReference type="PROSITE" id="PS51278"/>
    </source>
</evidence>
<dbReference type="Gene3D" id="3.40.50.620">
    <property type="entry name" value="HUPs"/>
    <property type="match status" value="1"/>
</dbReference>
<dbReference type="InterPro" id="IPR051857">
    <property type="entry name" value="Asn_synthetase_domain"/>
</dbReference>
<accession>A0A0D2DUM5</accession>
<dbReference type="InterPro" id="IPR014729">
    <property type="entry name" value="Rossmann-like_a/b/a_fold"/>
</dbReference>
<organism evidence="5 6">
    <name type="scientific">Exophiala oligosperma</name>
    <dbReference type="NCBI Taxonomy" id="215243"/>
    <lineage>
        <taxon>Eukaryota</taxon>
        <taxon>Fungi</taxon>
        <taxon>Dikarya</taxon>
        <taxon>Ascomycota</taxon>
        <taxon>Pezizomycotina</taxon>
        <taxon>Eurotiomycetes</taxon>
        <taxon>Chaetothyriomycetidae</taxon>
        <taxon>Chaetothyriales</taxon>
        <taxon>Herpotrichiellaceae</taxon>
        <taxon>Exophiala</taxon>
    </lineage>
</organism>
<dbReference type="GO" id="GO:0006529">
    <property type="term" value="P:asparagine biosynthetic process"/>
    <property type="evidence" value="ECO:0007669"/>
    <property type="project" value="UniProtKB-KW"/>
</dbReference>
<dbReference type="AlphaFoldDB" id="A0A0D2DUM5"/>
<dbReference type="SUPFAM" id="SSF52402">
    <property type="entry name" value="Adenine nucleotide alpha hydrolases-like"/>
    <property type="match status" value="1"/>
</dbReference>
<keyword evidence="6" id="KW-1185">Reference proteome</keyword>
<evidence type="ECO:0000256" key="1">
    <source>
        <dbReference type="ARBA" id="ARBA00022605"/>
    </source>
</evidence>
<sequence length="563" mass="62375">MCGIFFSVAKNRHILPDQEAVDALHARGPDSYKVLKSTYHGDSDEKLHLTFISSVLALRGANIQQQPLHDPLSRSVFCWNGEAWKSDGVAIEGNDSAYIWHLLQISLPHSPERQHRITQVLSQIAGPFAFVFYDAPTATVYYGRDRLGRRSLLINQGDNGSLTLASTSTSTLGKSAAPSEISTETIHFLQFSGGGMIRGKLPWASAPYPINKSLPDTQIATLPSQQSVDDLLTHLRRSLILRSVDIRDHSHPQMTGDSAKVAILFSGGLDCTLLARIIHEILPPDEVVDLLNVAFENPRSLAAKGSVQGTAYELCPDRVTGRSSFAEICEVCPQRKWRFVAINVPYTESIAHKPMIMRLMYPHNTEMDLSIAMALYFAARGQGELLKVHSNVCSEPIPFLSTARVLISGLGADELYAGYSRHAAAFSREGFRGLADELEMDFNRIGSRNLGRDDRVMSCWGKEIRYPYLDEDFFRFSLDLPVWEKAGFRPGKPVPKHHEATGVARNPEDLEPAKMLLRLAAWHLGLKRTATERKRAIQFGARTAKMEAGKGRTKGTDILTAAA</sequence>
<dbReference type="Proteomes" id="UP000053342">
    <property type="component" value="Unassembled WGS sequence"/>
</dbReference>
<dbReference type="RefSeq" id="XP_016267054.1">
    <property type="nucleotide sequence ID" value="XM_016403157.1"/>
</dbReference>
<reference evidence="5 6" key="1">
    <citation type="submission" date="2015-01" db="EMBL/GenBank/DDBJ databases">
        <title>The Genome Sequence of Exophiala oligosperma CBS72588.</title>
        <authorList>
            <consortium name="The Broad Institute Genomics Platform"/>
            <person name="Cuomo C."/>
            <person name="de Hoog S."/>
            <person name="Gorbushina A."/>
            <person name="Stielow B."/>
            <person name="Teixiera M."/>
            <person name="Abouelleil A."/>
            <person name="Chapman S.B."/>
            <person name="Priest M."/>
            <person name="Young S.K."/>
            <person name="Wortman J."/>
            <person name="Nusbaum C."/>
            <person name="Birren B."/>
        </authorList>
    </citation>
    <scope>NUCLEOTIDE SEQUENCE [LARGE SCALE GENOMIC DNA]</scope>
    <source>
        <strain evidence="5 6">CBS 72588</strain>
    </source>
</reference>
<dbReference type="Pfam" id="PF00733">
    <property type="entry name" value="Asn_synthase"/>
    <property type="match status" value="1"/>
</dbReference>
<dbReference type="EMBL" id="KN847333">
    <property type="protein sequence ID" value="KIW46838.1"/>
    <property type="molecule type" value="Genomic_DNA"/>
</dbReference>
<dbReference type="PANTHER" id="PTHR45937:SF1">
    <property type="entry name" value="ASPARAGINE SYNTHETASE DOMAIN-CONTAINING PROTEIN 1"/>
    <property type="match status" value="1"/>
</dbReference>
<dbReference type="STRING" id="215243.A0A0D2DUM5"/>
<keyword evidence="1" id="KW-0028">Amino-acid biosynthesis</keyword>
<evidence type="ECO:0000256" key="3">
    <source>
        <dbReference type="ARBA" id="ARBA00022962"/>
    </source>
</evidence>
<protein>
    <recommendedName>
        <fullName evidence="4">Glutamine amidotransferase type-2 domain-containing protein</fullName>
    </recommendedName>
</protein>
<dbReference type="Gene3D" id="3.60.20.10">
    <property type="entry name" value="Glutamine Phosphoribosylpyrophosphate, subunit 1, domain 1"/>
    <property type="match status" value="1"/>
</dbReference>
<dbReference type="OrthoDB" id="10252281at2759"/>
<dbReference type="CDD" id="cd03766">
    <property type="entry name" value="Gn_AT_II_novel"/>
    <property type="match status" value="1"/>
</dbReference>
<evidence type="ECO:0000313" key="5">
    <source>
        <dbReference type="EMBL" id="KIW46838.1"/>
    </source>
</evidence>
<name>A0A0D2DUM5_9EURO</name>
<keyword evidence="3" id="KW-0315">Glutamine amidotransferase</keyword>
<dbReference type="Pfam" id="PF13537">
    <property type="entry name" value="GATase_7"/>
    <property type="match status" value="1"/>
</dbReference>
<gene>
    <name evidence="5" type="ORF">PV06_02470</name>
</gene>
<evidence type="ECO:0000256" key="2">
    <source>
        <dbReference type="ARBA" id="ARBA00022888"/>
    </source>
</evidence>
<keyword evidence="2" id="KW-0061">Asparagine biosynthesis</keyword>
<dbReference type="HOGENOM" id="CLU_012368_2_0_1"/>